<proteinExistence type="inferred from homology"/>
<evidence type="ECO:0000256" key="1">
    <source>
        <dbReference type="ARBA" id="ARBA00008535"/>
    </source>
</evidence>
<keyword evidence="7" id="KW-1185">Reference proteome</keyword>
<evidence type="ECO:0000256" key="4">
    <source>
        <dbReference type="SAM" id="Coils"/>
    </source>
</evidence>
<dbReference type="FunFam" id="3.40.50.300:FF:000840">
    <property type="entry name" value="Immune-associated nucleotide-binding protein 9"/>
    <property type="match status" value="1"/>
</dbReference>
<evidence type="ECO:0000256" key="3">
    <source>
        <dbReference type="ARBA" id="ARBA00023134"/>
    </source>
</evidence>
<evidence type="ECO:0000259" key="5">
    <source>
        <dbReference type="PROSITE" id="PS51720"/>
    </source>
</evidence>
<feature type="domain" description="AIG1-type G" evidence="5">
    <location>
        <begin position="4"/>
        <end position="215"/>
    </location>
</feature>
<dbReference type="EMBL" id="JARYMX010000002">
    <property type="protein sequence ID" value="KAJ9560077.1"/>
    <property type="molecule type" value="Genomic_DNA"/>
</dbReference>
<keyword evidence="4" id="KW-0175">Coiled coil</keyword>
<organism evidence="6 7">
    <name type="scientific">Centaurea solstitialis</name>
    <name type="common">yellow star-thistle</name>
    <dbReference type="NCBI Taxonomy" id="347529"/>
    <lineage>
        <taxon>Eukaryota</taxon>
        <taxon>Viridiplantae</taxon>
        <taxon>Streptophyta</taxon>
        <taxon>Embryophyta</taxon>
        <taxon>Tracheophyta</taxon>
        <taxon>Spermatophyta</taxon>
        <taxon>Magnoliopsida</taxon>
        <taxon>eudicotyledons</taxon>
        <taxon>Gunneridae</taxon>
        <taxon>Pentapetalae</taxon>
        <taxon>asterids</taxon>
        <taxon>campanulids</taxon>
        <taxon>Asterales</taxon>
        <taxon>Asteraceae</taxon>
        <taxon>Carduoideae</taxon>
        <taxon>Cardueae</taxon>
        <taxon>Centaureinae</taxon>
        <taxon>Centaurea</taxon>
    </lineage>
</organism>
<feature type="coiled-coil region" evidence="4">
    <location>
        <begin position="280"/>
        <end position="318"/>
    </location>
</feature>
<accession>A0AA38WG89</accession>
<dbReference type="InterPro" id="IPR006703">
    <property type="entry name" value="G_AIG1"/>
</dbReference>
<protein>
    <recommendedName>
        <fullName evidence="5">AIG1-type G domain-containing protein</fullName>
    </recommendedName>
</protein>
<dbReference type="Proteomes" id="UP001172457">
    <property type="component" value="Chromosome 2"/>
</dbReference>
<dbReference type="SUPFAM" id="SSF52540">
    <property type="entry name" value="P-loop containing nucleoside triphosphate hydrolases"/>
    <property type="match status" value="1"/>
</dbReference>
<dbReference type="InterPro" id="IPR027417">
    <property type="entry name" value="P-loop_NTPase"/>
</dbReference>
<evidence type="ECO:0000256" key="2">
    <source>
        <dbReference type="ARBA" id="ARBA00022741"/>
    </source>
</evidence>
<sequence length="326" mass="36512">MMGSDARTLVLVGKTGIGKSATGNSILGSKIFSINRYFSGGTTSSKLESRVLGDGLVLNVIDTPVSYFNTESLPLPGFFDSSAGYGTIGEIIRCMKLANDGVHAFIVSFEEEKTAISSLQQLFGKQICEYMIVVFTGGDELEEDGWTLEDFLYDCPQSLKEILCLCGNRCVLFDNKTNDEAKKSNQVNRLVSCVNIVLEKNGGEPYANEVFTEKKKCTNELEEPTEVLKKIKRYFEQEMLELIEKMCAEHLNPKIEMMEMKLTNLKLEFGKKLAVEQAARLNVERNVETVREKAEVATKELKIDIASLIKRVEKVEKLIGCRIRQI</sequence>
<comment type="caution">
    <text evidence="6">The sequence shown here is derived from an EMBL/GenBank/DDBJ whole genome shotgun (WGS) entry which is preliminary data.</text>
</comment>
<dbReference type="Pfam" id="PF04548">
    <property type="entry name" value="AIG1"/>
    <property type="match status" value="1"/>
</dbReference>
<name>A0AA38WG89_9ASTR</name>
<evidence type="ECO:0000313" key="6">
    <source>
        <dbReference type="EMBL" id="KAJ9560077.1"/>
    </source>
</evidence>
<dbReference type="Gene3D" id="3.40.50.300">
    <property type="entry name" value="P-loop containing nucleotide triphosphate hydrolases"/>
    <property type="match status" value="1"/>
</dbReference>
<keyword evidence="3" id="KW-0342">GTP-binding</keyword>
<comment type="similarity">
    <text evidence="1">Belongs to the TRAFAC class TrmE-Era-EngA-EngB-Septin-like GTPase superfamily. AIG1/Toc34/Toc159-like paraseptin GTPase family. IAN subfamily.</text>
</comment>
<dbReference type="PANTHER" id="PTHR10903:SF184">
    <property type="entry name" value="GTP-BINDING PROTEIN A"/>
    <property type="match status" value="1"/>
</dbReference>
<dbReference type="GO" id="GO:0005525">
    <property type="term" value="F:GTP binding"/>
    <property type="evidence" value="ECO:0007669"/>
    <property type="project" value="UniProtKB-KW"/>
</dbReference>
<evidence type="ECO:0000313" key="7">
    <source>
        <dbReference type="Proteomes" id="UP001172457"/>
    </source>
</evidence>
<reference evidence="6" key="1">
    <citation type="submission" date="2023-03" db="EMBL/GenBank/DDBJ databases">
        <title>Chromosome-scale reference genome and RAD-based genetic map of yellow starthistle (Centaurea solstitialis) reveal putative structural variation and QTLs associated with invader traits.</title>
        <authorList>
            <person name="Reatini B."/>
            <person name="Cang F.A."/>
            <person name="Jiang Q."/>
            <person name="Mckibben M.T.W."/>
            <person name="Barker M.S."/>
            <person name="Rieseberg L.H."/>
            <person name="Dlugosch K.M."/>
        </authorList>
    </citation>
    <scope>NUCLEOTIDE SEQUENCE</scope>
    <source>
        <strain evidence="6">CAN-66</strain>
        <tissue evidence="6">Leaf</tissue>
    </source>
</reference>
<keyword evidence="2" id="KW-0547">Nucleotide-binding</keyword>
<gene>
    <name evidence="6" type="ORF">OSB04_005237</name>
</gene>
<dbReference type="InterPro" id="IPR045058">
    <property type="entry name" value="GIMA/IAN/Toc"/>
</dbReference>
<dbReference type="PROSITE" id="PS51720">
    <property type="entry name" value="G_AIG1"/>
    <property type="match status" value="1"/>
</dbReference>
<dbReference type="PANTHER" id="PTHR10903">
    <property type="entry name" value="GTPASE, IMAP FAMILY MEMBER-RELATED"/>
    <property type="match status" value="1"/>
</dbReference>
<dbReference type="AlphaFoldDB" id="A0AA38WG89"/>